<evidence type="ECO:0000313" key="1">
    <source>
        <dbReference type="EMBL" id="MBL6445343.1"/>
    </source>
</evidence>
<proteinExistence type="predicted"/>
<dbReference type="EMBL" id="JAEUGD010000005">
    <property type="protein sequence ID" value="MBL6445343.1"/>
    <property type="molecule type" value="Genomic_DNA"/>
</dbReference>
<dbReference type="RefSeq" id="WP_202854893.1">
    <property type="nucleotide sequence ID" value="NZ_JAEUGD010000005.1"/>
</dbReference>
<gene>
    <name evidence="1" type="ORF">JMN32_03425</name>
</gene>
<organism evidence="1 2">
    <name type="scientific">Fulvivirga marina</name>
    <dbReference type="NCBI Taxonomy" id="2494733"/>
    <lineage>
        <taxon>Bacteria</taxon>
        <taxon>Pseudomonadati</taxon>
        <taxon>Bacteroidota</taxon>
        <taxon>Cytophagia</taxon>
        <taxon>Cytophagales</taxon>
        <taxon>Fulvivirgaceae</taxon>
        <taxon>Fulvivirga</taxon>
    </lineage>
</organism>
<comment type="caution">
    <text evidence="1">The sequence shown here is derived from an EMBL/GenBank/DDBJ whole genome shotgun (WGS) entry which is preliminary data.</text>
</comment>
<keyword evidence="2" id="KW-1185">Reference proteome</keyword>
<dbReference type="Proteomes" id="UP000614216">
    <property type="component" value="Unassembled WGS sequence"/>
</dbReference>
<accession>A0A937FVP2</accession>
<dbReference type="AlphaFoldDB" id="A0A937FVP2"/>
<sequence>MVKGGKYIGNPDWPKQLEGLKSGKTSGNRLIFSIGGWSNNCNISDFANIKNLIDKYDISSYNALYENLKVLKETIPGIYFIDFE</sequence>
<reference evidence="1" key="1">
    <citation type="submission" date="2021-01" db="EMBL/GenBank/DDBJ databases">
        <title>Fulvivirga kasyanovii gen. nov., sp nov., a novel member of the phylum Bacteroidetes isolated from seawater in a mussel farm.</title>
        <authorList>
            <person name="Zhao L.-H."/>
            <person name="Wang Z.-J."/>
        </authorList>
    </citation>
    <scope>NUCLEOTIDE SEQUENCE</scope>
    <source>
        <strain evidence="1">29W222</strain>
    </source>
</reference>
<evidence type="ECO:0000313" key="2">
    <source>
        <dbReference type="Proteomes" id="UP000614216"/>
    </source>
</evidence>
<name>A0A937FVP2_9BACT</name>
<protein>
    <submittedName>
        <fullName evidence="1">Uncharacterized protein</fullName>
    </submittedName>
</protein>